<name>T0ZV19_9ZZZZ</name>
<reference evidence="2" key="2">
    <citation type="journal article" date="2014" name="ISME J.">
        <title>Microbial stratification in low pH oxic and suboxic macroscopic growths along an acid mine drainage.</title>
        <authorList>
            <person name="Mendez-Garcia C."/>
            <person name="Mesa V."/>
            <person name="Sprenger R.R."/>
            <person name="Richter M."/>
            <person name="Diez M.S."/>
            <person name="Solano J."/>
            <person name="Bargiela R."/>
            <person name="Golyshina O.V."/>
            <person name="Manteca A."/>
            <person name="Ramos J.L."/>
            <person name="Gallego J.R."/>
            <person name="Llorente I."/>
            <person name="Martins Dos Santos V.A."/>
            <person name="Jensen O.N."/>
            <person name="Pelaez A.I."/>
            <person name="Sanchez J."/>
            <person name="Ferrer M."/>
        </authorList>
    </citation>
    <scope>NUCLEOTIDE SEQUENCE</scope>
</reference>
<protein>
    <recommendedName>
        <fullName evidence="1">TniQ domain-containing protein</fullName>
    </recommendedName>
</protein>
<dbReference type="Pfam" id="PF06527">
    <property type="entry name" value="TniQ"/>
    <property type="match status" value="1"/>
</dbReference>
<evidence type="ECO:0000313" key="2">
    <source>
        <dbReference type="EMBL" id="EQD32509.1"/>
    </source>
</evidence>
<dbReference type="InterPro" id="IPR009492">
    <property type="entry name" value="TniQ"/>
</dbReference>
<proteinExistence type="predicted"/>
<dbReference type="AlphaFoldDB" id="T0ZV19"/>
<sequence length="352" mass="38959">MTYPRSAQHPSALQGALWTALPPLLLHNSGTAMVENLDHYLLRLAHVLGITHDTLLGICNAKAGKVLFSPHGTSSPFLCNDTGLEARIEVLEALTGQTQALRYGTPWVCSAVLGVYGFTTASRTRRWCPVCYLQWDPETSIEPLAWSIDVKTTCSLHGCELVDRCRSCGKAQPARTRYRARRACRFCHAPLGWEPAPVATAQTPLDRWVDVQADQVIELCSDPAQEKLPADRFHLFLEALSAMHGDRADLPAALRSVVSLWSYAPSTKISLKMLVNLAGMHGCSVLDILLDPVKTAQREPFFGFWEGFDYLPLTPRSRLRGSVRLQVTLRNLLRRAAVCYLPSLDFVADHAG</sequence>
<accession>T0ZV19</accession>
<dbReference type="EMBL" id="AUZX01014362">
    <property type="protein sequence ID" value="EQD32509.1"/>
    <property type="molecule type" value="Genomic_DNA"/>
</dbReference>
<reference evidence="2" key="1">
    <citation type="submission" date="2013-08" db="EMBL/GenBank/DDBJ databases">
        <authorList>
            <person name="Mendez C."/>
            <person name="Richter M."/>
            <person name="Ferrer M."/>
            <person name="Sanchez J."/>
        </authorList>
    </citation>
    <scope>NUCLEOTIDE SEQUENCE</scope>
</reference>
<comment type="caution">
    <text evidence="2">The sequence shown here is derived from an EMBL/GenBank/DDBJ whole genome shotgun (WGS) entry which is preliminary data.</text>
</comment>
<feature type="domain" description="TniQ" evidence="1">
    <location>
        <begin position="33"/>
        <end position="161"/>
    </location>
</feature>
<evidence type="ECO:0000259" key="1">
    <source>
        <dbReference type="Pfam" id="PF06527"/>
    </source>
</evidence>
<feature type="non-terminal residue" evidence="2">
    <location>
        <position position="352"/>
    </location>
</feature>
<gene>
    <name evidence="2" type="ORF">B1A_19470</name>
</gene>
<organism evidence="2">
    <name type="scientific">mine drainage metagenome</name>
    <dbReference type="NCBI Taxonomy" id="410659"/>
    <lineage>
        <taxon>unclassified sequences</taxon>
        <taxon>metagenomes</taxon>
        <taxon>ecological metagenomes</taxon>
    </lineage>
</organism>